<dbReference type="InterPro" id="IPR014991">
    <property type="entry name" value="DUF1840"/>
</dbReference>
<feature type="region of interest" description="Disordered" evidence="1">
    <location>
        <begin position="54"/>
        <end position="80"/>
    </location>
</feature>
<evidence type="ECO:0000313" key="3">
    <source>
        <dbReference type="Proteomes" id="UP001365846"/>
    </source>
</evidence>
<gene>
    <name evidence="2" type="ORF">WKW77_25015</name>
</gene>
<keyword evidence="3" id="KW-1185">Reference proteome</keyword>
<name>A0ABU8VL13_9BURK</name>
<comment type="caution">
    <text evidence="2">The sequence shown here is derived from an EMBL/GenBank/DDBJ whole genome shotgun (WGS) entry which is preliminary data.</text>
</comment>
<reference evidence="2 3" key="1">
    <citation type="submission" date="2024-03" db="EMBL/GenBank/DDBJ databases">
        <title>Novel species of the genus Variovorax.</title>
        <authorList>
            <person name="Liu Q."/>
            <person name="Xin Y.-H."/>
        </authorList>
    </citation>
    <scope>NUCLEOTIDE SEQUENCE [LARGE SCALE GENOMIC DNA]</scope>
    <source>
        <strain evidence="2 3">KACC 18899</strain>
    </source>
</reference>
<dbReference type="EMBL" id="JBBKZU010000012">
    <property type="protein sequence ID" value="MEJ8814364.1"/>
    <property type="molecule type" value="Genomic_DNA"/>
</dbReference>
<evidence type="ECO:0000256" key="1">
    <source>
        <dbReference type="SAM" id="MobiDB-lite"/>
    </source>
</evidence>
<sequence>MHYTFKSKATGDLIMMGPIGDEVLRVIGKEPAVQGIIEPATMPGAISAIERAIAGEESQPAPTQSDSAGEGTDLSSEERVSLRQRAWPLVEMMKRAYAENASIVWGV</sequence>
<evidence type="ECO:0000313" key="2">
    <source>
        <dbReference type="EMBL" id="MEJ8814364.1"/>
    </source>
</evidence>
<dbReference type="Pfam" id="PF08895">
    <property type="entry name" value="DUF1840"/>
    <property type="match status" value="1"/>
</dbReference>
<proteinExistence type="predicted"/>
<organism evidence="2 3">
    <name type="scientific">Variovorax ureilyticus</name>
    <dbReference type="NCBI Taxonomy" id="1836198"/>
    <lineage>
        <taxon>Bacteria</taxon>
        <taxon>Pseudomonadati</taxon>
        <taxon>Pseudomonadota</taxon>
        <taxon>Betaproteobacteria</taxon>
        <taxon>Burkholderiales</taxon>
        <taxon>Comamonadaceae</taxon>
        <taxon>Variovorax</taxon>
    </lineage>
</organism>
<dbReference type="Proteomes" id="UP001365846">
    <property type="component" value="Unassembled WGS sequence"/>
</dbReference>
<dbReference type="RefSeq" id="WP_340359595.1">
    <property type="nucleotide sequence ID" value="NZ_JBBKZU010000012.1"/>
</dbReference>
<accession>A0ABU8VL13</accession>
<protein>
    <submittedName>
        <fullName evidence="2">DUF1840 domain-containing protein</fullName>
    </submittedName>
</protein>